<dbReference type="OrthoDB" id="2532955at2759"/>
<reference evidence="1 2" key="1">
    <citation type="journal article" date="2015" name="Genome Announc.">
        <title>Draft Genome Sequence and Gene Annotation of the Entomopathogenic Fungus Verticillium hemipterigenum.</title>
        <authorList>
            <person name="Horn F."/>
            <person name="Habel A."/>
            <person name="Scharf D.H."/>
            <person name="Dworschak J."/>
            <person name="Brakhage A.A."/>
            <person name="Guthke R."/>
            <person name="Hertweck C."/>
            <person name="Linde J."/>
        </authorList>
    </citation>
    <scope>NUCLEOTIDE SEQUENCE [LARGE SCALE GENOMIC DNA]</scope>
</reference>
<dbReference type="Proteomes" id="UP000039046">
    <property type="component" value="Unassembled WGS sequence"/>
</dbReference>
<gene>
    <name evidence="1" type="ORF">VHEMI10402</name>
</gene>
<dbReference type="AlphaFoldDB" id="A0A0A1TRS3"/>
<evidence type="ECO:0000313" key="1">
    <source>
        <dbReference type="EMBL" id="CEJ94895.1"/>
    </source>
</evidence>
<dbReference type="InterPro" id="IPR016181">
    <property type="entry name" value="Acyl_CoA_acyltransferase"/>
</dbReference>
<dbReference type="SUPFAM" id="SSF55729">
    <property type="entry name" value="Acyl-CoA N-acyltransferases (Nat)"/>
    <property type="match status" value="1"/>
</dbReference>
<dbReference type="EMBL" id="CDHN01000008">
    <property type="protein sequence ID" value="CEJ94895.1"/>
    <property type="molecule type" value="Genomic_DNA"/>
</dbReference>
<name>A0A0A1TRS3_9HYPO</name>
<organism evidence="1 2">
    <name type="scientific">[Torrubiella] hemipterigena</name>
    <dbReference type="NCBI Taxonomy" id="1531966"/>
    <lineage>
        <taxon>Eukaryota</taxon>
        <taxon>Fungi</taxon>
        <taxon>Dikarya</taxon>
        <taxon>Ascomycota</taxon>
        <taxon>Pezizomycotina</taxon>
        <taxon>Sordariomycetes</taxon>
        <taxon>Hypocreomycetidae</taxon>
        <taxon>Hypocreales</taxon>
        <taxon>Clavicipitaceae</taxon>
        <taxon>Clavicipitaceae incertae sedis</taxon>
        <taxon>'Torrubiella' clade</taxon>
    </lineage>
</organism>
<accession>A0A0A1TRS3</accession>
<dbReference type="HOGENOM" id="CLU_013985_13_1_1"/>
<dbReference type="Gene3D" id="3.40.630.30">
    <property type="match status" value="1"/>
</dbReference>
<evidence type="ECO:0008006" key="3">
    <source>
        <dbReference type="Google" id="ProtNLM"/>
    </source>
</evidence>
<keyword evidence="2" id="KW-1185">Reference proteome</keyword>
<sequence length="226" mass="25318">MSVSRFTFRPGGTSEVDIEAIMKAFDSTLIHLEKTGNGEQWGTKSTAEREGYADGVKEDLEISEAWRMRGEGESKLVIMAEILDTSDAKDGLTRRVADDGTLRIQVGNMEMYENCLSDHVADHPDLQPSVDEVKSTPGGFLYINFLTSDFRAGNLSKGVGEAMIRYAQEYAKQRGMGALYLDAWIGGTRKLLEYYERLGFQKVVDFTFERKKTGGIWNGRVYKLAL</sequence>
<proteinExistence type="predicted"/>
<evidence type="ECO:0000313" key="2">
    <source>
        <dbReference type="Proteomes" id="UP000039046"/>
    </source>
</evidence>
<protein>
    <recommendedName>
        <fullName evidence="3">N-acetyltransferase domain-containing protein</fullName>
    </recommendedName>
</protein>